<dbReference type="AlphaFoldDB" id="A0ABD3QS45"/>
<organism evidence="3 4">
    <name type="scientific">Cyclotella cryptica</name>
    <dbReference type="NCBI Taxonomy" id="29204"/>
    <lineage>
        <taxon>Eukaryota</taxon>
        <taxon>Sar</taxon>
        <taxon>Stramenopiles</taxon>
        <taxon>Ochrophyta</taxon>
        <taxon>Bacillariophyta</taxon>
        <taxon>Coscinodiscophyceae</taxon>
        <taxon>Thalassiosirophycidae</taxon>
        <taxon>Stephanodiscales</taxon>
        <taxon>Stephanodiscaceae</taxon>
        <taxon>Cyclotella</taxon>
    </lineage>
</organism>
<comment type="caution">
    <text evidence="3">The sequence shown here is derived from an EMBL/GenBank/DDBJ whole genome shotgun (WGS) entry which is preliminary data.</text>
</comment>
<sequence>MANNIIRPHENDILLGRGGHNYQHSGNEQLREIARSRVNDYSRATKKGKAAISREILKQVEGMDPPGRFLRKDSVTNTFVEVRKSEAREKVCQTLRDAVSERREVEGPAAANGSAGIANTEGEANDEEDEEGDIPLPPLPYKECPENHPMRHELFDYNSFPFEILPVDSILSSAESSISGIATSSPHKNSPNTINAPATVTPTNQTIETSPSFIFSGCEMEHDAYNYLSRVGVNDDFDLFDGDLLRSAMHDEVFASLRL</sequence>
<feature type="compositionally biased region" description="Polar residues" evidence="1">
    <location>
        <begin position="186"/>
        <end position="205"/>
    </location>
</feature>
<dbReference type="InterPro" id="IPR049227">
    <property type="entry name" value="DUF6824"/>
</dbReference>
<gene>
    <name evidence="3" type="ORF">HJC23_012020</name>
</gene>
<evidence type="ECO:0000313" key="3">
    <source>
        <dbReference type="EMBL" id="KAL3802696.1"/>
    </source>
</evidence>
<keyword evidence="4" id="KW-1185">Reference proteome</keyword>
<feature type="compositionally biased region" description="Acidic residues" evidence="1">
    <location>
        <begin position="123"/>
        <end position="133"/>
    </location>
</feature>
<proteinExistence type="predicted"/>
<feature type="region of interest" description="Disordered" evidence="1">
    <location>
        <begin position="182"/>
        <end position="205"/>
    </location>
</feature>
<dbReference type="Proteomes" id="UP001516023">
    <property type="component" value="Unassembled WGS sequence"/>
</dbReference>
<evidence type="ECO:0000313" key="4">
    <source>
        <dbReference type="Proteomes" id="UP001516023"/>
    </source>
</evidence>
<name>A0ABD3QS45_9STRA</name>
<dbReference type="Pfam" id="PF20710">
    <property type="entry name" value="DUF6824"/>
    <property type="match status" value="1"/>
</dbReference>
<feature type="region of interest" description="Disordered" evidence="1">
    <location>
        <begin position="99"/>
        <end position="141"/>
    </location>
</feature>
<reference evidence="3 4" key="1">
    <citation type="journal article" date="2020" name="G3 (Bethesda)">
        <title>Improved Reference Genome for Cyclotella cryptica CCMP332, a Model for Cell Wall Morphogenesis, Salinity Adaptation, and Lipid Production in Diatoms (Bacillariophyta).</title>
        <authorList>
            <person name="Roberts W.R."/>
            <person name="Downey K.M."/>
            <person name="Ruck E.C."/>
            <person name="Traller J.C."/>
            <person name="Alverson A.J."/>
        </authorList>
    </citation>
    <scope>NUCLEOTIDE SEQUENCE [LARGE SCALE GENOMIC DNA]</scope>
    <source>
        <strain evidence="3 4">CCMP332</strain>
    </source>
</reference>
<accession>A0ABD3QS45</accession>
<evidence type="ECO:0000259" key="2">
    <source>
        <dbReference type="Pfam" id="PF20710"/>
    </source>
</evidence>
<feature type="domain" description="DUF6824" evidence="2">
    <location>
        <begin position="12"/>
        <end position="97"/>
    </location>
</feature>
<evidence type="ECO:0000256" key="1">
    <source>
        <dbReference type="SAM" id="MobiDB-lite"/>
    </source>
</evidence>
<protein>
    <recommendedName>
        <fullName evidence="2">DUF6824 domain-containing protein</fullName>
    </recommendedName>
</protein>
<dbReference type="EMBL" id="JABMIG020000018">
    <property type="protein sequence ID" value="KAL3802696.1"/>
    <property type="molecule type" value="Genomic_DNA"/>
</dbReference>